<gene>
    <name evidence="1" type="ORF">OXU80_21220</name>
</gene>
<proteinExistence type="predicted"/>
<accession>A0ACD4NKR2</accession>
<dbReference type="Proteomes" id="UP001163223">
    <property type="component" value="Chromosome"/>
</dbReference>
<name>A0ACD4NKR2_9HYPH</name>
<protein>
    <submittedName>
        <fullName evidence="1">DUF2934 domain-containing protein</fullName>
    </submittedName>
</protein>
<reference evidence="1" key="1">
    <citation type="submission" date="2022-11" db="EMBL/GenBank/DDBJ databases">
        <title>beta-Carotene-producing bacterium, Jeongeuplla avenae sp. nov., alleviates the salt stress of Arabidopsis seedlings.</title>
        <authorList>
            <person name="Jiang L."/>
            <person name="Lee J."/>
        </authorList>
    </citation>
    <scope>NUCLEOTIDE SEQUENCE</scope>
    <source>
        <strain evidence="1">DY_R2A_6</strain>
    </source>
</reference>
<evidence type="ECO:0000313" key="1">
    <source>
        <dbReference type="EMBL" id="WAJ27347.1"/>
    </source>
</evidence>
<evidence type="ECO:0000313" key="2">
    <source>
        <dbReference type="Proteomes" id="UP001163223"/>
    </source>
</evidence>
<sequence>MPIDDSSERVRELAYLLWERAGRPNGREHEFWAAASHEIEFKQANQNQRPNENRFVAR</sequence>
<organism evidence="1 2">
    <name type="scientific">Antarcticirhabdus aurantiaca</name>
    <dbReference type="NCBI Taxonomy" id="2606717"/>
    <lineage>
        <taxon>Bacteria</taxon>
        <taxon>Pseudomonadati</taxon>
        <taxon>Pseudomonadota</taxon>
        <taxon>Alphaproteobacteria</taxon>
        <taxon>Hyphomicrobiales</taxon>
        <taxon>Aurantimonadaceae</taxon>
        <taxon>Antarcticirhabdus</taxon>
    </lineage>
</organism>
<dbReference type="EMBL" id="CP113520">
    <property type="protein sequence ID" value="WAJ27347.1"/>
    <property type="molecule type" value="Genomic_DNA"/>
</dbReference>
<keyword evidence="2" id="KW-1185">Reference proteome</keyword>